<proteinExistence type="predicted"/>
<dbReference type="EMBL" id="DRBW01000014">
    <property type="protein sequence ID" value="HDM89637.1"/>
    <property type="molecule type" value="Genomic_DNA"/>
</dbReference>
<keyword evidence="1" id="KW-0732">Signal</keyword>
<dbReference type="InterPro" id="IPR045741">
    <property type="entry name" value="PorV"/>
</dbReference>
<evidence type="ECO:0000259" key="2">
    <source>
        <dbReference type="Pfam" id="PF19572"/>
    </source>
</evidence>
<feature type="chain" id="PRO_5028369565" evidence="1">
    <location>
        <begin position="21"/>
        <end position="184"/>
    </location>
</feature>
<evidence type="ECO:0000256" key="1">
    <source>
        <dbReference type="SAM" id="SignalP"/>
    </source>
</evidence>
<name>A0A7C0XC05_UNCW3</name>
<organism evidence="3">
    <name type="scientific">candidate division WOR-3 bacterium</name>
    <dbReference type="NCBI Taxonomy" id="2052148"/>
    <lineage>
        <taxon>Bacteria</taxon>
        <taxon>Bacteria division WOR-3</taxon>
    </lineage>
</organism>
<dbReference type="AlphaFoldDB" id="A0A7C0XC05"/>
<feature type="signal peptide" evidence="1">
    <location>
        <begin position="1"/>
        <end position="20"/>
    </location>
</feature>
<dbReference type="Gene3D" id="2.40.160.60">
    <property type="entry name" value="Outer membrane protein transport protein (OMPP1/FadL/TodX)"/>
    <property type="match status" value="1"/>
</dbReference>
<dbReference type="SUPFAM" id="SSF56935">
    <property type="entry name" value="Porins"/>
    <property type="match status" value="1"/>
</dbReference>
<comment type="caution">
    <text evidence="3">The sequence shown here is derived from an EMBL/GenBank/DDBJ whole genome shotgun (WGS) entry which is preliminary data.</text>
</comment>
<dbReference type="NCBIfam" id="NF033709">
    <property type="entry name" value="PorV_fam"/>
    <property type="match status" value="1"/>
</dbReference>
<evidence type="ECO:0000313" key="3">
    <source>
        <dbReference type="EMBL" id="HDM89637.1"/>
    </source>
</evidence>
<accession>A0A7C0XC05</accession>
<gene>
    <name evidence="3" type="ORF">ENG67_00320</name>
</gene>
<dbReference type="Pfam" id="PF19572">
    <property type="entry name" value="PorV"/>
    <property type="match status" value="1"/>
</dbReference>
<feature type="non-terminal residue" evidence="3">
    <location>
        <position position="184"/>
    </location>
</feature>
<reference evidence="3" key="1">
    <citation type="journal article" date="2020" name="mSystems">
        <title>Genome- and Community-Level Interaction Insights into Carbon Utilization and Element Cycling Functions of Hydrothermarchaeota in Hydrothermal Sediment.</title>
        <authorList>
            <person name="Zhou Z."/>
            <person name="Liu Y."/>
            <person name="Xu W."/>
            <person name="Pan J."/>
            <person name="Luo Z.H."/>
            <person name="Li M."/>
        </authorList>
    </citation>
    <scope>NUCLEOTIDE SEQUENCE [LARGE SCALE GENOMIC DNA]</scope>
    <source>
        <strain evidence="3">HyVt-237</strain>
    </source>
</reference>
<protein>
    <submittedName>
        <fullName evidence="3">PorV/PorQ family protein</fullName>
    </submittedName>
</protein>
<sequence length="184" mass="19737">MKRIFLGLLLIFSLGYSQFAKVGTAGAKFLSIGASSRAMGMGEAYVAVANDVSSVFWNPAGVANLSGQQVYLGYTNWLVDTRVPALAYIRPLDAYSRIGIFLGGAYSGGFKETTLDLNGVTVTGKEFAYTGLEAGITYARYFTDKFAAGVNVKTVYEDFGGYTNAIGVAMDAGTYFHTGWKSLR</sequence>
<dbReference type="Proteomes" id="UP000885931">
    <property type="component" value="Unassembled WGS sequence"/>
</dbReference>
<feature type="domain" description="Type IX secretion system protein PorV" evidence="2">
    <location>
        <begin position="21"/>
        <end position="103"/>
    </location>
</feature>